<sequence length="522" mass="55507">MMNAAPKFPRPTQPDTPKRVFRICAYDLEAHVRTVLAKSTEAISDPASESDVARTIQRVTDAFLNPDDAERARNHLAMARSLIAHGRTFQDFSQRHQHLQTLMLGSLLQRTSWYLGLGPKGADIFLRVMNREQMSILEAFNDLETQARAREREALEDQLRRSLGTVLRGAQDGNLAHRVEGDLTDPVLAGIGADLNALMETLGAGLRSAMLALDDLAQGRLNAQMAGTFSGDFRKLQNNIATTVGAVDHALSRIGSAAEQIMSASDALREQASGLRERAATEQTNISVLNSGSAAMRDTLDANRDAAGQAQAALDAIAAEAANAGTGINRITSNMSRIEEGSVAVQGLADLIDTIAHQTHLLSLNAAVEAARAGDAGLGFAVVATEVRALATRVANGAEDIRTLVTDNALQVIAGREITEETGTVLARLQKQMADIRSVFDGIIATNEAQAAEFSVLEATMVSMSRSIERNVEASEQGVMLARTMSAATGDLTEVISSFERDPGPASGGKPDMTKPGDASAA</sequence>
<dbReference type="Gene3D" id="1.20.120.1530">
    <property type="match status" value="1"/>
</dbReference>
<evidence type="ECO:0000259" key="5">
    <source>
        <dbReference type="PROSITE" id="PS50111"/>
    </source>
</evidence>
<proteinExistence type="inferred from homology"/>
<dbReference type="GO" id="GO:0016020">
    <property type="term" value="C:membrane"/>
    <property type="evidence" value="ECO:0007669"/>
    <property type="project" value="InterPro"/>
</dbReference>
<dbReference type="Gene3D" id="1.10.287.950">
    <property type="entry name" value="Methyl-accepting chemotaxis protein"/>
    <property type="match status" value="1"/>
</dbReference>
<dbReference type="Pfam" id="PF00015">
    <property type="entry name" value="MCPsignal"/>
    <property type="match status" value="1"/>
</dbReference>
<dbReference type="SMART" id="SM00283">
    <property type="entry name" value="MA"/>
    <property type="match status" value="1"/>
</dbReference>
<evidence type="ECO:0000256" key="2">
    <source>
        <dbReference type="ARBA" id="ARBA00029447"/>
    </source>
</evidence>
<dbReference type="EMBL" id="FNPX01000003">
    <property type="protein sequence ID" value="SDY75530.1"/>
    <property type="molecule type" value="Genomic_DNA"/>
</dbReference>
<dbReference type="OrthoDB" id="354287at2"/>
<dbReference type="AlphaFoldDB" id="A0A1H3MFT2"/>
<dbReference type="Pfam" id="PF18947">
    <property type="entry name" value="HAMP_2"/>
    <property type="match status" value="1"/>
</dbReference>
<evidence type="ECO:0000313" key="6">
    <source>
        <dbReference type="EMBL" id="SDY75530.1"/>
    </source>
</evidence>
<evidence type="ECO:0000313" key="7">
    <source>
        <dbReference type="Proteomes" id="UP000198914"/>
    </source>
</evidence>
<accession>A0A1H3MFT2</accession>
<keyword evidence="7" id="KW-1185">Reference proteome</keyword>
<dbReference type="InterPro" id="IPR004089">
    <property type="entry name" value="MCPsignal_dom"/>
</dbReference>
<evidence type="ECO:0000256" key="1">
    <source>
        <dbReference type="ARBA" id="ARBA00022500"/>
    </source>
</evidence>
<keyword evidence="1" id="KW-0145">Chemotaxis</keyword>
<dbReference type="PROSITE" id="PS50111">
    <property type="entry name" value="CHEMOTAXIS_TRANSDUC_2"/>
    <property type="match status" value="1"/>
</dbReference>
<gene>
    <name evidence="6" type="ORF">SAMN05444004_10355</name>
</gene>
<dbReference type="InterPro" id="IPR051310">
    <property type="entry name" value="MCP_chemotaxis"/>
</dbReference>
<feature type="domain" description="Methyl-accepting transducer" evidence="5">
    <location>
        <begin position="257"/>
        <end position="486"/>
    </location>
</feature>
<comment type="similarity">
    <text evidence="2">Belongs to the methyl-accepting chemotaxis (MCP) protein family.</text>
</comment>
<evidence type="ECO:0000256" key="4">
    <source>
        <dbReference type="SAM" id="MobiDB-lite"/>
    </source>
</evidence>
<dbReference type="STRING" id="1244108.SAMN05444004_10355"/>
<reference evidence="7" key="1">
    <citation type="submission" date="2016-10" db="EMBL/GenBank/DDBJ databases">
        <authorList>
            <person name="Varghese N."/>
            <person name="Submissions S."/>
        </authorList>
    </citation>
    <scope>NUCLEOTIDE SEQUENCE [LARGE SCALE GENOMIC DNA]</scope>
    <source>
        <strain evidence="7">DSM 100420</strain>
    </source>
</reference>
<dbReference type="GO" id="GO:0007165">
    <property type="term" value="P:signal transduction"/>
    <property type="evidence" value="ECO:0007669"/>
    <property type="project" value="UniProtKB-KW"/>
</dbReference>
<keyword evidence="3" id="KW-0807">Transducer</keyword>
<name>A0A1H3MFT2_9RHOB</name>
<feature type="region of interest" description="Disordered" evidence="4">
    <location>
        <begin position="498"/>
        <end position="522"/>
    </location>
</feature>
<organism evidence="6 7">
    <name type="scientific">Jannaschia faecimaris</name>
    <dbReference type="NCBI Taxonomy" id="1244108"/>
    <lineage>
        <taxon>Bacteria</taxon>
        <taxon>Pseudomonadati</taxon>
        <taxon>Pseudomonadota</taxon>
        <taxon>Alphaproteobacteria</taxon>
        <taxon>Rhodobacterales</taxon>
        <taxon>Roseobacteraceae</taxon>
        <taxon>Jannaschia</taxon>
    </lineage>
</organism>
<evidence type="ECO:0000256" key="3">
    <source>
        <dbReference type="PROSITE-ProRule" id="PRU00284"/>
    </source>
</evidence>
<dbReference type="InterPro" id="IPR003660">
    <property type="entry name" value="HAMP_dom"/>
</dbReference>
<dbReference type="SUPFAM" id="SSF58104">
    <property type="entry name" value="Methyl-accepting chemotaxis protein (MCP) signaling domain"/>
    <property type="match status" value="1"/>
</dbReference>
<dbReference type="Proteomes" id="UP000198914">
    <property type="component" value="Unassembled WGS sequence"/>
</dbReference>
<dbReference type="GO" id="GO:0006935">
    <property type="term" value="P:chemotaxis"/>
    <property type="evidence" value="ECO:0007669"/>
    <property type="project" value="UniProtKB-KW"/>
</dbReference>
<dbReference type="PANTHER" id="PTHR43531:SF11">
    <property type="entry name" value="METHYL-ACCEPTING CHEMOTAXIS PROTEIN 3"/>
    <property type="match status" value="1"/>
</dbReference>
<protein>
    <submittedName>
        <fullName evidence="6">Methyl-accepting chemotaxis protein</fullName>
    </submittedName>
</protein>
<dbReference type="PANTHER" id="PTHR43531">
    <property type="entry name" value="PROTEIN ICFG"/>
    <property type="match status" value="1"/>
</dbReference>